<dbReference type="GO" id="GO:0005576">
    <property type="term" value="C:extracellular region"/>
    <property type="evidence" value="ECO:0007669"/>
    <property type="project" value="TreeGrafter"/>
</dbReference>
<dbReference type="EC" id="3.2.1.39" evidence="4"/>
<reference evidence="7 8" key="1">
    <citation type="submission" date="2020-02" db="EMBL/GenBank/DDBJ databases">
        <title>Comparative genomics of the hypocrealean fungal genus Beauvera.</title>
        <authorList>
            <person name="Showalter D.N."/>
            <person name="Bushley K.E."/>
            <person name="Rehner S.A."/>
        </authorList>
    </citation>
    <scope>NUCLEOTIDE SEQUENCE [LARGE SCALE GENOMIC DNA]</scope>
    <source>
        <strain evidence="7 8">ARSEF4384</strain>
    </source>
</reference>
<name>A0AAW0RR20_9HYPO</name>
<comment type="caution">
    <text evidence="7">The sequence shown here is derived from an EMBL/GenBank/DDBJ whole genome shotgun (WGS) entry which is preliminary data.</text>
</comment>
<dbReference type="PANTHER" id="PTHR16631">
    <property type="entry name" value="GLUCAN 1,3-BETA-GLUCOSIDASE"/>
    <property type="match status" value="1"/>
</dbReference>
<feature type="signal peptide" evidence="6">
    <location>
        <begin position="1"/>
        <end position="17"/>
    </location>
</feature>
<evidence type="ECO:0000313" key="8">
    <source>
        <dbReference type="Proteomes" id="UP001397290"/>
    </source>
</evidence>
<dbReference type="SUPFAM" id="SSF51445">
    <property type="entry name" value="(Trans)glycosidases"/>
    <property type="match status" value="1"/>
</dbReference>
<dbReference type="GO" id="GO:0009986">
    <property type="term" value="C:cell surface"/>
    <property type="evidence" value="ECO:0007669"/>
    <property type="project" value="TreeGrafter"/>
</dbReference>
<evidence type="ECO:0000313" key="7">
    <source>
        <dbReference type="EMBL" id="KAK8144271.1"/>
    </source>
</evidence>
<dbReference type="EMBL" id="JAAHCF010000407">
    <property type="protein sequence ID" value="KAK8144271.1"/>
    <property type="molecule type" value="Genomic_DNA"/>
</dbReference>
<dbReference type="GO" id="GO:0071555">
    <property type="term" value="P:cell wall organization"/>
    <property type="evidence" value="ECO:0007669"/>
    <property type="project" value="TreeGrafter"/>
</dbReference>
<evidence type="ECO:0000256" key="6">
    <source>
        <dbReference type="SAM" id="SignalP"/>
    </source>
</evidence>
<evidence type="ECO:0000256" key="5">
    <source>
        <dbReference type="ARBA" id="ARBA00022801"/>
    </source>
</evidence>
<dbReference type="Proteomes" id="UP001397290">
    <property type="component" value="Unassembled WGS sequence"/>
</dbReference>
<protein>
    <recommendedName>
        <fullName evidence="4">glucan endo-1,3-beta-D-glucosidase</fullName>
        <ecNumber evidence="4">3.2.1.39</ecNumber>
    </recommendedName>
</protein>
<dbReference type="GO" id="GO:0042973">
    <property type="term" value="F:glucan endo-1,3-beta-D-glucosidase activity"/>
    <property type="evidence" value="ECO:0007669"/>
    <property type="project" value="UniProtKB-EC"/>
</dbReference>
<dbReference type="PANTHER" id="PTHR16631:SF13">
    <property type="entry name" value="GLUCAN ENDO-1,3-BETA-GLUCOSIDASE EGLC-RELATED"/>
    <property type="match status" value="1"/>
</dbReference>
<comment type="subcellular location">
    <subcellularLocation>
        <location evidence="2">Cell envelope</location>
    </subcellularLocation>
</comment>
<comment type="similarity">
    <text evidence="3">Belongs to the glycosyl hydrolase 17 family.</text>
</comment>
<dbReference type="AlphaFoldDB" id="A0AAW0RR20"/>
<keyword evidence="6" id="KW-0732">Signal</keyword>
<feature type="chain" id="PRO_5043609366" description="glucan endo-1,3-beta-D-glucosidase" evidence="6">
    <location>
        <begin position="18"/>
        <end position="126"/>
    </location>
</feature>
<comment type="catalytic activity">
    <reaction evidence="1">
        <text>Hydrolysis of (1-&gt;3)-beta-D-glucosidic linkages in (1-&gt;3)-beta-D-glucans.</text>
        <dbReference type="EC" id="3.2.1.39"/>
    </reaction>
</comment>
<dbReference type="GO" id="GO:0009277">
    <property type="term" value="C:fungal-type cell wall"/>
    <property type="evidence" value="ECO:0007669"/>
    <property type="project" value="TreeGrafter"/>
</dbReference>
<keyword evidence="8" id="KW-1185">Reference proteome</keyword>
<dbReference type="InterPro" id="IPR017853">
    <property type="entry name" value="GH"/>
</dbReference>
<proteinExistence type="inferred from homology"/>
<evidence type="ECO:0000256" key="1">
    <source>
        <dbReference type="ARBA" id="ARBA00000382"/>
    </source>
</evidence>
<keyword evidence="5" id="KW-0378">Hydrolase</keyword>
<organism evidence="7 8">
    <name type="scientific">Beauveria asiatica</name>
    <dbReference type="NCBI Taxonomy" id="1069075"/>
    <lineage>
        <taxon>Eukaryota</taxon>
        <taxon>Fungi</taxon>
        <taxon>Dikarya</taxon>
        <taxon>Ascomycota</taxon>
        <taxon>Pezizomycotina</taxon>
        <taxon>Sordariomycetes</taxon>
        <taxon>Hypocreomycetidae</taxon>
        <taxon>Hypocreales</taxon>
        <taxon>Cordycipitaceae</taxon>
        <taxon>Beauveria</taxon>
    </lineage>
</organism>
<dbReference type="InterPro" id="IPR050732">
    <property type="entry name" value="Beta-glucan_modifiers"/>
</dbReference>
<evidence type="ECO:0000256" key="4">
    <source>
        <dbReference type="ARBA" id="ARBA00012780"/>
    </source>
</evidence>
<sequence length="126" mass="13008">MLSRLLTLAIAISGAATAPQAGTKHDAVSAIPGAISTNTTAFLGLWGKGTSFEDQLATLKELVEKYPALEDSISGITVGNEVLYRTDSTASPSPELAKKVKEVLNAVKGSSLENVPVGFTVDAFSA</sequence>
<accession>A0AAW0RR20</accession>
<evidence type="ECO:0000256" key="2">
    <source>
        <dbReference type="ARBA" id="ARBA00004196"/>
    </source>
</evidence>
<evidence type="ECO:0000256" key="3">
    <source>
        <dbReference type="ARBA" id="ARBA00008773"/>
    </source>
</evidence>
<gene>
    <name evidence="7" type="ORF">G3M48_006055</name>
</gene>